<organism evidence="2 3">
    <name type="scientific">Steinernema carpocapsae</name>
    <name type="common">Entomopathogenic nematode</name>
    <dbReference type="NCBI Taxonomy" id="34508"/>
    <lineage>
        <taxon>Eukaryota</taxon>
        <taxon>Metazoa</taxon>
        <taxon>Ecdysozoa</taxon>
        <taxon>Nematoda</taxon>
        <taxon>Chromadorea</taxon>
        <taxon>Rhabditida</taxon>
        <taxon>Tylenchina</taxon>
        <taxon>Panagrolaimomorpha</taxon>
        <taxon>Strongyloidoidea</taxon>
        <taxon>Steinernematidae</taxon>
        <taxon>Steinernema</taxon>
    </lineage>
</organism>
<sequence length="111" mass="12972">MNATAAPYSECFDTFEQCESTCKFGDCNDPGICEEYFAFGPACHKHISHTNKLLYVTAIFSIVACIILTLIFLFLAYNYYKKWARKRRRKRRVSVPPYVIPSAYHRSLTRW</sequence>
<dbReference type="EMBL" id="AZBU02000004">
    <property type="protein sequence ID" value="TKR80150.1"/>
    <property type="molecule type" value="Genomic_DNA"/>
</dbReference>
<keyword evidence="1" id="KW-0812">Transmembrane</keyword>
<accession>A0A4U5NC87</accession>
<reference evidence="2 3" key="2">
    <citation type="journal article" date="2019" name="G3 (Bethesda)">
        <title>Hybrid Assembly of the Genome of the Entomopathogenic Nematode Steinernema carpocapsae Identifies the X-Chromosome.</title>
        <authorList>
            <person name="Serra L."/>
            <person name="Macchietto M."/>
            <person name="Macias-Munoz A."/>
            <person name="McGill C.J."/>
            <person name="Rodriguez I.M."/>
            <person name="Rodriguez B."/>
            <person name="Murad R."/>
            <person name="Mortazavi A."/>
        </authorList>
    </citation>
    <scope>NUCLEOTIDE SEQUENCE [LARGE SCALE GENOMIC DNA]</scope>
    <source>
        <strain evidence="2 3">ALL</strain>
    </source>
</reference>
<evidence type="ECO:0000313" key="2">
    <source>
        <dbReference type="EMBL" id="TKR80150.1"/>
    </source>
</evidence>
<gene>
    <name evidence="2" type="ORF">L596_014270</name>
</gene>
<evidence type="ECO:0000256" key="1">
    <source>
        <dbReference type="SAM" id="Phobius"/>
    </source>
</evidence>
<dbReference type="Proteomes" id="UP000298663">
    <property type="component" value="Unassembled WGS sequence"/>
</dbReference>
<keyword evidence="1" id="KW-0472">Membrane</keyword>
<keyword evidence="1" id="KW-1133">Transmembrane helix</keyword>
<feature type="transmembrane region" description="Helical" evidence="1">
    <location>
        <begin position="54"/>
        <end position="80"/>
    </location>
</feature>
<keyword evidence="3" id="KW-1185">Reference proteome</keyword>
<dbReference type="AlphaFoldDB" id="A0A4U5NC87"/>
<comment type="caution">
    <text evidence="2">The sequence shown here is derived from an EMBL/GenBank/DDBJ whole genome shotgun (WGS) entry which is preliminary data.</text>
</comment>
<evidence type="ECO:0000313" key="3">
    <source>
        <dbReference type="Proteomes" id="UP000298663"/>
    </source>
</evidence>
<dbReference type="OrthoDB" id="10354711at2759"/>
<protein>
    <submittedName>
        <fullName evidence="2">Uncharacterized protein</fullName>
    </submittedName>
</protein>
<reference evidence="2 3" key="1">
    <citation type="journal article" date="2015" name="Genome Biol.">
        <title>Comparative genomics of Steinernema reveals deeply conserved gene regulatory networks.</title>
        <authorList>
            <person name="Dillman A.R."/>
            <person name="Macchietto M."/>
            <person name="Porter C.F."/>
            <person name="Rogers A."/>
            <person name="Williams B."/>
            <person name="Antoshechkin I."/>
            <person name="Lee M.M."/>
            <person name="Goodwin Z."/>
            <person name="Lu X."/>
            <person name="Lewis E.E."/>
            <person name="Goodrich-Blair H."/>
            <person name="Stock S.P."/>
            <person name="Adams B.J."/>
            <person name="Sternberg P.W."/>
            <person name="Mortazavi A."/>
        </authorList>
    </citation>
    <scope>NUCLEOTIDE SEQUENCE [LARGE SCALE GENOMIC DNA]</scope>
    <source>
        <strain evidence="2 3">ALL</strain>
    </source>
</reference>
<name>A0A4U5NC87_STECR</name>
<proteinExistence type="predicted"/>